<keyword evidence="10 11" id="KW-0472">Membrane</keyword>
<dbReference type="GO" id="GO:0016020">
    <property type="term" value="C:membrane"/>
    <property type="evidence" value="ECO:0007669"/>
    <property type="project" value="InterPro"/>
</dbReference>
<dbReference type="FunFam" id="3.40.50.300:FF:000074">
    <property type="entry name" value="Multidrug resistance-associated protein 5 isoform 1"/>
    <property type="match status" value="1"/>
</dbReference>
<protein>
    <submittedName>
        <fullName evidence="14">Uncharacterized protein</fullName>
    </submittedName>
</protein>
<keyword evidence="8" id="KW-1278">Translocase</keyword>
<dbReference type="CDD" id="cd03244">
    <property type="entry name" value="ABCC_MRP_domain2"/>
    <property type="match status" value="1"/>
</dbReference>
<dbReference type="InterPro" id="IPR044746">
    <property type="entry name" value="ABCC_6TM_D1"/>
</dbReference>
<dbReference type="InterPro" id="IPR003439">
    <property type="entry name" value="ABC_transporter-like_ATP-bd"/>
</dbReference>
<keyword evidence="5" id="KW-0677">Repeat</keyword>
<evidence type="ECO:0000256" key="10">
    <source>
        <dbReference type="ARBA" id="ARBA00023136"/>
    </source>
</evidence>
<feature type="transmembrane region" description="Helical" evidence="11">
    <location>
        <begin position="800"/>
        <end position="825"/>
    </location>
</feature>
<dbReference type="InterPro" id="IPR050173">
    <property type="entry name" value="ABC_transporter_C-like"/>
</dbReference>
<feature type="transmembrane region" description="Helical" evidence="11">
    <location>
        <begin position="261"/>
        <end position="285"/>
    </location>
</feature>
<dbReference type="PROSITE" id="PS50929">
    <property type="entry name" value="ABC_TM1F"/>
    <property type="match status" value="2"/>
</dbReference>
<reference evidence="14" key="1">
    <citation type="submission" date="2022-07" db="EMBL/GenBank/DDBJ databases">
        <title>Phylogenomic reconstructions and comparative analyses of Kickxellomycotina fungi.</title>
        <authorList>
            <person name="Reynolds N.K."/>
            <person name="Stajich J.E."/>
            <person name="Barry K."/>
            <person name="Grigoriev I.V."/>
            <person name="Crous P."/>
            <person name="Smith M.E."/>
        </authorList>
    </citation>
    <scope>NUCLEOTIDE SEQUENCE</scope>
    <source>
        <strain evidence="14">NRRL 1566</strain>
    </source>
</reference>
<dbReference type="InterPro" id="IPR027417">
    <property type="entry name" value="P-loop_NTPase"/>
</dbReference>
<feature type="domain" description="ABC transmembrane type-1" evidence="13">
    <location>
        <begin position="760"/>
        <end position="1047"/>
    </location>
</feature>
<comment type="similarity">
    <text evidence="2">Belongs to the ABC transporter superfamily. ABCC family. Conjugate transporter (TC 3.A.1.208) subfamily.</text>
</comment>
<dbReference type="FunFam" id="3.40.50.300:FF:000450">
    <property type="entry name" value="ABC transporter C family member 2"/>
    <property type="match status" value="1"/>
</dbReference>
<sequence>MTHREARHTSVAKKSNSVFVQSAYIAAALACFILEITTQPLHLELPCDCDDSLGCMEKPHIFSRLIYMWVTPAIDSGRLQNQYREDDLFRVPRNISGQQANIDFLADWDTHDATKQLSLLSLLAKYTYRDIIISGIYMALSTTAQLLQPLVLKKVIGFFQDYGHKDNVAFDEGLMLALGMGFLGLIRAISYQAHWHVLMKPYLWLEKVLAALAYRKTLRLSNESRSKHSTGEMASYLGVDIGILATSINYVHFVWEYPLRIVTVLFMLYRTVGYSSLVGVGLLLVNTGISARIARYIQLYTKSYVDSRDLRMQVVSETISNIKCLKLYAWQNVFIEHIGQIRNSLELAALKHVGLWKSLLTLVSSLATVFIGLTTFIVYVVFDGTSHGRLSSQLIFVSLSLFMMLEEPLSQSPTVVSVFINAARSYSRICKLVSSHEIDQKSVIRESYDHDGPGTGAGDVMVKIEDGSFKWLSTQEPTLTNVNLQCKREELVAVIGKVGAGKSSLVSAMLGDMVKCAGQVTIRGRVAYVPQQAWIVNATLRDNILFGSRFNQELYDRVIGACALWQDLEMLPGGDMTEIGEKGINLSGGQKARVSLARAVYSRADVYILDDPLAAVDAHVGKHIFTHVLGPQGMLRTRARILVTNAVQYLSNVNHIVMLRDGAVIAEGSPETLFSNGSCVHELLNCELPLDVKRNCTDFQKALDSSTIVANEGRRLQCAKTKDKASNRARMIMQKEQPDVGAVSKESITFYLRASGYGNVVTLICVATLTLVLSTSSGIWLAHWSQANDHPPSNDSAAPFYYLAVYSVLGALGTLTMAATSMILWMRCSIGASKTIHSQILHSVIHSPMSFFDSTPIGRILGLFSSDLAQVDDNVPTCAELTIKGFIQMAVAILLIIISAPLALVFLAPLSLVYGNLYQRFMPTTRDTRRMVNTMRNLCIGVAEETINGASSIRAYSCQSRFENRYAECVENYTMAWWTYLCANRWLAVRLDIISAAILFFTNLALLLIQRGFGTIDGGHVGLSLTYALSLVGVLNMCIRYTSMLELAFISIERARKFSVLPSEASEIIQDRRPSDAWPEKGMVEFKNYSTRYRQGLDLVLKDLSFRVMPNQKVGIVGRTGAGKSSLTLALFRIIEAAEGQILLDGEDISQYGLFDVRSKLSIIPQDPVLFAGTVRENLDPFGQYSDQDVWQALEHAHLADFIRTKDERLDFMVTQAGENFSVGQRQLICLARALLKRAKVLILDEATAAIDNATDTIIQESIRKEFKHCTVLTIAHRLNTIIDSDMILVVDGGRLAEYDTPQNLLENENSLFTKLVEEARASDAQ</sequence>
<dbReference type="GO" id="GO:0140359">
    <property type="term" value="F:ABC-type transporter activity"/>
    <property type="evidence" value="ECO:0007669"/>
    <property type="project" value="InterPro"/>
</dbReference>
<feature type="domain" description="ABC transporter" evidence="12">
    <location>
        <begin position="1084"/>
        <end position="1318"/>
    </location>
</feature>
<dbReference type="SMART" id="SM00382">
    <property type="entry name" value="AAA"/>
    <property type="match status" value="2"/>
</dbReference>
<feature type="domain" description="ABC transporter" evidence="12">
    <location>
        <begin position="462"/>
        <end position="686"/>
    </location>
</feature>
<feature type="domain" description="ABC transmembrane type-1" evidence="13">
    <location>
        <begin position="132"/>
        <end position="421"/>
    </location>
</feature>
<dbReference type="GO" id="GO:0005524">
    <property type="term" value="F:ATP binding"/>
    <property type="evidence" value="ECO:0007669"/>
    <property type="project" value="UniProtKB-KW"/>
</dbReference>
<dbReference type="Pfam" id="PF00005">
    <property type="entry name" value="ABC_tran"/>
    <property type="match status" value="2"/>
</dbReference>
<evidence type="ECO:0000256" key="8">
    <source>
        <dbReference type="ARBA" id="ARBA00022967"/>
    </source>
</evidence>
<proteinExistence type="inferred from homology"/>
<keyword evidence="6" id="KW-0547">Nucleotide-binding</keyword>
<dbReference type="FunFam" id="1.20.1560.10:FF:000013">
    <property type="entry name" value="ABC transporter C family member 2"/>
    <property type="match status" value="1"/>
</dbReference>
<evidence type="ECO:0000256" key="7">
    <source>
        <dbReference type="ARBA" id="ARBA00022840"/>
    </source>
</evidence>
<evidence type="ECO:0000256" key="11">
    <source>
        <dbReference type="SAM" id="Phobius"/>
    </source>
</evidence>
<evidence type="ECO:0000256" key="1">
    <source>
        <dbReference type="ARBA" id="ARBA00004127"/>
    </source>
</evidence>
<evidence type="ECO:0000259" key="13">
    <source>
        <dbReference type="PROSITE" id="PS50929"/>
    </source>
</evidence>
<feature type="transmembrane region" description="Helical" evidence="11">
    <location>
        <begin position="891"/>
        <end position="914"/>
    </location>
</feature>
<dbReference type="Gene3D" id="1.20.1560.10">
    <property type="entry name" value="ABC transporter type 1, transmembrane domain"/>
    <property type="match status" value="2"/>
</dbReference>
<name>A0A9W8IAT8_9FUNG</name>
<keyword evidence="15" id="KW-1185">Reference proteome</keyword>
<comment type="caution">
    <text evidence="14">The sequence shown here is derived from an EMBL/GenBank/DDBJ whole genome shotgun (WGS) entry which is preliminary data.</text>
</comment>
<dbReference type="CDD" id="cd03250">
    <property type="entry name" value="ABCC_MRP_domain1"/>
    <property type="match status" value="1"/>
</dbReference>
<accession>A0A9W8IAT8</accession>
<dbReference type="Gene3D" id="3.40.50.300">
    <property type="entry name" value="P-loop containing nucleotide triphosphate hydrolases"/>
    <property type="match status" value="2"/>
</dbReference>
<comment type="subcellular location">
    <subcellularLocation>
        <location evidence="1">Endomembrane system</location>
        <topology evidence="1">Multi-pass membrane protein</topology>
    </subcellularLocation>
</comment>
<dbReference type="InterPro" id="IPR011527">
    <property type="entry name" value="ABC1_TM_dom"/>
</dbReference>
<dbReference type="Proteomes" id="UP001139887">
    <property type="component" value="Unassembled WGS sequence"/>
</dbReference>
<feature type="transmembrane region" description="Helical" evidence="11">
    <location>
        <begin position="1021"/>
        <end position="1042"/>
    </location>
</feature>
<dbReference type="PANTHER" id="PTHR24223">
    <property type="entry name" value="ATP-BINDING CASSETTE SUB-FAMILY C"/>
    <property type="match status" value="1"/>
</dbReference>
<keyword evidence="3" id="KW-0813">Transport</keyword>
<dbReference type="InterPro" id="IPR017871">
    <property type="entry name" value="ABC_transporter-like_CS"/>
</dbReference>
<dbReference type="CDD" id="cd18580">
    <property type="entry name" value="ABC_6TM_ABCC_D2"/>
    <property type="match status" value="1"/>
</dbReference>
<dbReference type="SUPFAM" id="SSF52540">
    <property type="entry name" value="P-loop containing nucleoside triphosphate hydrolases"/>
    <property type="match status" value="2"/>
</dbReference>
<dbReference type="InterPro" id="IPR003593">
    <property type="entry name" value="AAA+_ATPase"/>
</dbReference>
<evidence type="ECO:0000259" key="12">
    <source>
        <dbReference type="PROSITE" id="PS50893"/>
    </source>
</evidence>
<evidence type="ECO:0000313" key="14">
    <source>
        <dbReference type="EMBL" id="KAJ2851940.1"/>
    </source>
</evidence>
<evidence type="ECO:0000313" key="15">
    <source>
        <dbReference type="Proteomes" id="UP001139887"/>
    </source>
</evidence>
<dbReference type="InterPro" id="IPR036640">
    <property type="entry name" value="ABC1_TM_sf"/>
</dbReference>
<dbReference type="CDD" id="cd18579">
    <property type="entry name" value="ABC_6TM_ABCC_D1"/>
    <property type="match status" value="1"/>
</dbReference>
<dbReference type="EMBL" id="JANBUW010000007">
    <property type="protein sequence ID" value="KAJ2851940.1"/>
    <property type="molecule type" value="Genomic_DNA"/>
</dbReference>
<evidence type="ECO:0000256" key="6">
    <source>
        <dbReference type="ARBA" id="ARBA00022741"/>
    </source>
</evidence>
<gene>
    <name evidence="14" type="ORF">IWW36_000713</name>
</gene>
<feature type="transmembrane region" description="Helical" evidence="11">
    <location>
        <begin position="131"/>
        <end position="152"/>
    </location>
</feature>
<dbReference type="Pfam" id="PF00664">
    <property type="entry name" value="ABC_membrane"/>
    <property type="match status" value="2"/>
</dbReference>
<feature type="transmembrane region" description="Helical" evidence="11">
    <location>
        <begin position="173"/>
        <end position="191"/>
    </location>
</feature>
<dbReference type="InterPro" id="IPR044726">
    <property type="entry name" value="ABCC_6TM_D2"/>
</dbReference>
<dbReference type="PROSITE" id="PS00211">
    <property type="entry name" value="ABC_TRANSPORTER_1"/>
    <property type="match status" value="2"/>
</dbReference>
<keyword evidence="4 11" id="KW-0812">Transmembrane</keyword>
<evidence type="ECO:0000256" key="5">
    <source>
        <dbReference type="ARBA" id="ARBA00022737"/>
    </source>
</evidence>
<evidence type="ECO:0000256" key="2">
    <source>
        <dbReference type="ARBA" id="ARBA00009726"/>
    </source>
</evidence>
<organism evidence="14 15">
    <name type="scientific">Coemansia brasiliensis</name>
    <dbReference type="NCBI Taxonomy" id="2650707"/>
    <lineage>
        <taxon>Eukaryota</taxon>
        <taxon>Fungi</taxon>
        <taxon>Fungi incertae sedis</taxon>
        <taxon>Zoopagomycota</taxon>
        <taxon>Kickxellomycotina</taxon>
        <taxon>Kickxellomycetes</taxon>
        <taxon>Kickxellales</taxon>
        <taxon>Kickxellaceae</taxon>
        <taxon>Coemansia</taxon>
    </lineage>
</organism>
<dbReference type="PROSITE" id="PS50893">
    <property type="entry name" value="ABC_TRANSPORTER_2"/>
    <property type="match status" value="2"/>
</dbReference>
<evidence type="ECO:0000256" key="9">
    <source>
        <dbReference type="ARBA" id="ARBA00022989"/>
    </source>
</evidence>
<dbReference type="GO" id="GO:0016887">
    <property type="term" value="F:ATP hydrolysis activity"/>
    <property type="evidence" value="ECO:0007669"/>
    <property type="project" value="InterPro"/>
</dbReference>
<feature type="transmembrane region" description="Helical" evidence="11">
    <location>
        <begin position="760"/>
        <end position="780"/>
    </location>
</feature>
<evidence type="ECO:0000256" key="4">
    <source>
        <dbReference type="ARBA" id="ARBA00022692"/>
    </source>
</evidence>
<feature type="transmembrane region" description="Helical" evidence="11">
    <location>
        <begin position="987"/>
        <end position="1009"/>
    </location>
</feature>
<keyword evidence="9 11" id="KW-1133">Transmembrane helix</keyword>
<dbReference type="SUPFAM" id="SSF90123">
    <property type="entry name" value="ABC transporter transmembrane region"/>
    <property type="match status" value="2"/>
</dbReference>
<dbReference type="PROSITE" id="PS51257">
    <property type="entry name" value="PROKAR_LIPOPROTEIN"/>
    <property type="match status" value="1"/>
</dbReference>
<dbReference type="GO" id="GO:0012505">
    <property type="term" value="C:endomembrane system"/>
    <property type="evidence" value="ECO:0007669"/>
    <property type="project" value="UniProtKB-SubCell"/>
</dbReference>
<feature type="transmembrane region" description="Helical" evidence="11">
    <location>
        <begin position="359"/>
        <end position="382"/>
    </location>
</feature>
<evidence type="ECO:0000256" key="3">
    <source>
        <dbReference type="ARBA" id="ARBA00022448"/>
    </source>
</evidence>
<dbReference type="OrthoDB" id="6500128at2759"/>
<keyword evidence="7" id="KW-0067">ATP-binding</keyword>